<evidence type="ECO:0000259" key="2">
    <source>
        <dbReference type="Pfam" id="PF11796"/>
    </source>
</evidence>
<dbReference type="Pfam" id="PF11796">
    <property type="entry name" value="DUF3323"/>
    <property type="match status" value="1"/>
</dbReference>
<gene>
    <name evidence="3" type="ORF">BOO71_0006217</name>
</gene>
<comment type="caution">
    <text evidence="3">The sequence shown here is derived from an EMBL/GenBank/DDBJ whole genome shotgun (WGS) entry which is preliminary data.</text>
</comment>
<accession>A0A1U7NZN3</accession>
<protein>
    <recommendedName>
        <fullName evidence="5">TIGR02679 family protein</fullName>
    </recommendedName>
</protein>
<dbReference type="STRING" id="249408.BOO71_0006217"/>
<evidence type="ECO:0000313" key="3">
    <source>
        <dbReference type="EMBL" id="OLV18374.1"/>
    </source>
</evidence>
<evidence type="ECO:0000313" key="4">
    <source>
        <dbReference type="Proteomes" id="UP000186607"/>
    </source>
</evidence>
<dbReference type="InterPro" id="IPR024466">
    <property type="entry name" value="CHP02679_N"/>
</dbReference>
<keyword evidence="4" id="KW-1185">Reference proteome</keyword>
<proteinExistence type="predicted"/>
<sequence>MPPDDILSALTHAGLGPVLDAALRRYRRTGELGRSRPELSADAWAALSRLTGRQERTTLDLAVLDAALRASRYAVSLPELLDTLNGSPVVVRRQARQDFETQWAELLAGIEDVPWQTALRRDGAGALMLRGALKNGTADLQATLRLVSDALEVTRAETLSYPVLAARLSGDAHALDAGTLAGNLLRAALKSLNIPEPERDGVSSTVLVANLLGPAWLNAAAGHCLALPWREIQTSTFQAPEGMLWAVENPSVFEALHAAHPHAPLLCTSGQPSAAASALLSRLPADTRVYLSCDLDLGGLRIASSLLRRHALNWQPWHMDAAAHALACSRGAAPLRGDPAPYRAEFPGLVETLAISGVGAHQENLLPELLADVGRGLSGVE</sequence>
<reference evidence="3 4" key="1">
    <citation type="submission" date="2017-01" db="EMBL/GenBank/DDBJ databases">
        <title>Genome Analysis of Deinococcus marmoris KOPRI26562.</title>
        <authorList>
            <person name="Kim J.H."/>
            <person name="Oh H.-M."/>
        </authorList>
    </citation>
    <scope>NUCLEOTIDE SEQUENCE [LARGE SCALE GENOMIC DNA]</scope>
    <source>
        <strain evidence="3 4">KOPRI26562</strain>
    </source>
</reference>
<dbReference type="AlphaFoldDB" id="A0A1U7NZN3"/>
<dbReference type="InterPro" id="IPR024465">
    <property type="entry name" value="DUF2399"/>
</dbReference>
<dbReference type="Proteomes" id="UP000186607">
    <property type="component" value="Unassembled WGS sequence"/>
</dbReference>
<dbReference type="OrthoDB" id="1661308at2"/>
<dbReference type="EMBL" id="MSTI01000068">
    <property type="protein sequence ID" value="OLV18374.1"/>
    <property type="molecule type" value="Genomic_DNA"/>
</dbReference>
<feature type="domain" description="DUF2399" evidence="1">
    <location>
        <begin position="226"/>
        <end position="373"/>
    </location>
</feature>
<evidence type="ECO:0008006" key="5">
    <source>
        <dbReference type="Google" id="ProtNLM"/>
    </source>
</evidence>
<dbReference type="eggNOG" id="COG4924">
    <property type="taxonomic scope" value="Bacteria"/>
</dbReference>
<dbReference type="RefSeq" id="WP_075832127.1">
    <property type="nucleotide sequence ID" value="NZ_MSTI01000068.1"/>
</dbReference>
<organism evidence="3 4">
    <name type="scientific">Deinococcus marmoris</name>
    <dbReference type="NCBI Taxonomy" id="249408"/>
    <lineage>
        <taxon>Bacteria</taxon>
        <taxon>Thermotogati</taxon>
        <taxon>Deinococcota</taxon>
        <taxon>Deinococci</taxon>
        <taxon>Deinococcales</taxon>
        <taxon>Deinococcaceae</taxon>
        <taxon>Deinococcus</taxon>
    </lineage>
</organism>
<name>A0A1U7NZN3_9DEIO</name>
<feature type="domain" description="Conserved hypothetical protein CHP02679 N terminus" evidence="2">
    <location>
        <begin position="38"/>
        <end position="200"/>
    </location>
</feature>
<dbReference type="Pfam" id="PF09664">
    <property type="entry name" value="DUF2399"/>
    <property type="match status" value="1"/>
</dbReference>
<evidence type="ECO:0000259" key="1">
    <source>
        <dbReference type="Pfam" id="PF09664"/>
    </source>
</evidence>